<keyword evidence="1" id="KW-1133">Transmembrane helix</keyword>
<accession>A0A3G3II72</accession>
<evidence type="ECO:0008006" key="4">
    <source>
        <dbReference type="Google" id="ProtNLM"/>
    </source>
</evidence>
<evidence type="ECO:0000313" key="2">
    <source>
        <dbReference type="EMBL" id="AYQ55557.1"/>
    </source>
</evidence>
<sequence length="221" mass="24809">MKAIRNFLDKIDPELMIQESMYGFVMSLTFITAAQLGIFHYSDRTALILAIIGMDFVWGSIDMYIFYRMDMMSLHRQVITLGKMYVSEDRSSMREEVDRELDGTIFDLMDGSTREKAVDLVMGSEIGNFGGYRKEKNKYLFNAVSAAIITFMTAIPAVVCLLLIGDDTTAFFSSSAISSLALFFIGYRMSPYRKRSMKALTGLMTTAASLLLTLFAAYFGG</sequence>
<feature type="transmembrane region" description="Helical" evidence="1">
    <location>
        <begin position="170"/>
        <end position="187"/>
    </location>
</feature>
<keyword evidence="1" id="KW-0472">Membrane</keyword>
<dbReference type="OMA" id="LGCNLAW"/>
<gene>
    <name evidence="2" type="ORF">BKD89_07100</name>
</gene>
<feature type="transmembrane region" description="Helical" evidence="1">
    <location>
        <begin position="47"/>
        <end position="67"/>
    </location>
</feature>
<feature type="transmembrane region" description="Helical" evidence="1">
    <location>
        <begin position="139"/>
        <end position="164"/>
    </location>
</feature>
<dbReference type="GeneID" id="41322218"/>
<dbReference type="EMBL" id="CP017686">
    <property type="protein sequence ID" value="AYQ55557.1"/>
    <property type="molecule type" value="Genomic_DNA"/>
</dbReference>
<feature type="transmembrane region" description="Helical" evidence="1">
    <location>
        <begin position="199"/>
        <end position="219"/>
    </location>
</feature>
<protein>
    <recommendedName>
        <fullName evidence="4">VIT family protein</fullName>
    </recommendedName>
</protein>
<evidence type="ECO:0000256" key="1">
    <source>
        <dbReference type="SAM" id="Phobius"/>
    </source>
</evidence>
<evidence type="ECO:0000313" key="3">
    <source>
        <dbReference type="Proteomes" id="UP000273278"/>
    </source>
</evidence>
<organism evidence="2 3">
    <name type="scientific">Methanomethylophilus alvi</name>
    <dbReference type="NCBI Taxonomy" id="1291540"/>
    <lineage>
        <taxon>Archaea</taxon>
        <taxon>Methanobacteriati</taxon>
        <taxon>Thermoplasmatota</taxon>
        <taxon>Thermoplasmata</taxon>
        <taxon>Methanomassiliicoccales</taxon>
        <taxon>Methanomethylophilaceae</taxon>
        <taxon>Methanomethylophilus</taxon>
    </lineage>
</organism>
<proteinExistence type="predicted"/>
<keyword evidence="1" id="KW-0812">Transmembrane</keyword>
<reference evidence="2 3" key="1">
    <citation type="submission" date="2016-10" db="EMBL/GenBank/DDBJ databases">
        <title>Complete genome of the TMA-utilizing, human hosted archaeon Methanomethylophilus alvus Gen. nov, sp. nov., strain Mx-05, derived from a pure culture.</title>
        <authorList>
            <person name="Brugere J.-F."/>
            <person name="Ben Hania W."/>
            <person name="Chaudhary P.P."/>
            <person name="Gaci N."/>
            <person name="Borrel G."/>
            <person name="Cao Van Tuat L."/>
            <person name="Fardeau M.-L."/>
            <person name="Harris H.M.B."/>
            <person name="O'Toole P.W."/>
            <person name="Ollivier B."/>
        </authorList>
    </citation>
    <scope>NUCLEOTIDE SEQUENCE [LARGE SCALE GENOMIC DNA]</scope>
    <source>
        <strain evidence="2 3">Mx-05</strain>
    </source>
</reference>
<dbReference type="RefSeq" id="WP_015505332.1">
    <property type="nucleotide sequence ID" value="NZ_CAYARW010000002.1"/>
</dbReference>
<feature type="transmembrane region" description="Helical" evidence="1">
    <location>
        <begin position="21"/>
        <end position="41"/>
    </location>
</feature>
<name>A0A3G3II72_9ARCH</name>
<dbReference type="AlphaFoldDB" id="A0A3G3II72"/>
<dbReference type="Proteomes" id="UP000273278">
    <property type="component" value="Chromosome"/>
</dbReference>